<dbReference type="OrthoDB" id="9800326at2"/>
<gene>
    <name evidence="5" type="ORF">AY601_2698</name>
</gene>
<name>A0A127VE00_9SPHI</name>
<dbReference type="Pfam" id="PF01037">
    <property type="entry name" value="AsnC_trans_reg"/>
    <property type="match status" value="1"/>
</dbReference>
<keyword evidence="1" id="KW-0805">Transcription regulation</keyword>
<dbReference type="InterPro" id="IPR019888">
    <property type="entry name" value="Tscrpt_reg_AsnC-like"/>
</dbReference>
<dbReference type="GO" id="GO:0043565">
    <property type="term" value="F:sequence-specific DNA binding"/>
    <property type="evidence" value="ECO:0007669"/>
    <property type="project" value="InterPro"/>
</dbReference>
<dbReference type="GO" id="GO:0006355">
    <property type="term" value="P:regulation of DNA-templated transcription"/>
    <property type="evidence" value="ECO:0007669"/>
    <property type="project" value="UniProtKB-ARBA"/>
</dbReference>
<dbReference type="InterPro" id="IPR036390">
    <property type="entry name" value="WH_DNA-bd_sf"/>
</dbReference>
<feature type="domain" description="HTH asnC-type" evidence="4">
    <location>
        <begin position="14"/>
        <end position="75"/>
    </location>
</feature>
<dbReference type="PANTHER" id="PTHR30154:SF34">
    <property type="entry name" value="TRANSCRIPTIONAL REGULATOR AZLB"/>
    <property type="match status" value="1"/>
</dbReference>
<dbReference type="Pfam" id="PF13412">
    <property type="entry name" value="HTH_24"/>
    <property type="match status" value="1"/>
</dbReference>
<dbReference type="Gene3D" id="1.10.10.10">
    <property type="entry name" value="Winged helix-like DNA-binding domain superfamily/Winged helix DNA-binding domain"/>
    <property type="match status" value="1"/>
</dbReference>
<evidence type="ECO:0000313" key="5">
    <source>
        <dbReference type="EMBL" id="AMP99583.1"/>
    </source>
</evidence>
<evidence type="ECO:0000313" key="6">
    <source>
        <dbReference type="Proteomes" id="UP000071561"/>
    </source>
</evidence>
<dbReference type="Gene3D" id="3.30.70.920">
    <property type="match status" value="1"/>
</dbReference>
<dbReference type="InterPro" id="IPR036388">
    <property type="entry name" value="WH-like_DNA-bd_sf"/>
</dbReference>
<dbReference type="GO" id="GO:0005829">
    <property type="term" value="C:cytosol"/>
    <property type="evidence" value="ECO:0007669"/>
    <property type="project" value="TreeGrafter"/>
</dbReference>
<dbReference type="PROSITE" id="PS50956">
    <property type="entry name" value="HTH_ASNC_2"/>
    <property type="match status" value="1"/>
</dbReference>
<protein>
    <recommendedName>
        <fullName evidence="4">HTH asnC-type domain-containing protein</fullName>
    </recommendedName>
</protein>
<proteinExistence type="predicted"/>
<dbReference type="CDD" id="cd00090">
    <property type="entry name" value="HTH_ARSR"/>
    <property type="match status" value="1"/>
</dbReference>
<dbReference type="RefSeq" id="WP_068401880.1">
    <property type="nucleotide sequence ID" value="NZ_CP014504.1"/>
</dbReference>
<dbReference type="AlphaFoldDB" id="A0A127VE00"/>
<dbReference type="SMART" id="SM00344">
    <property type="entry name" value="HTH_ASNC"/>
    <property type="match status" value="1"/>
</dbReference>
<evidence type="ECO:0000256" key="2">
    <source>
        <dbReference type="ARBA" id="ARBA00023125"/>
    </source>
</evidence>
<dbReference type="KEGG" id="pcm:AY601_2698"/>
<dbReference type="Proteomes" id="UP000071561">
    <property type="component" value="Chromosome"/>
</dbReference>
<sequence length="162" mass="18476">MTNTEQPEKTSVTLDAKDYEILRLLEENAKLTVREIAALIHLSPTPTHERIKRMEKSGVIKQYAAILNRQLVGKGMIVLCMITLKEHNKRSGAIFIKSMLEFKEIIECYNISGDFDFMVKIVAESMEDYHNFFVNKLGEVKGIGQTKSIFVMAAVKETHQLI</sequence>
<evidence type="ECO:0000256" key="1">
    <source>
        <dbReference type="ARBA" id="ARBA00023015"/>
    </source>
</evidence>
<dbReference type="InterPro" id="IPR019887">
    <property type="entry name" value="Tscrpt_reg_AsnC/Lrp_C"/>
</dbReference>
<keyword evidence="3" id="KW-0804">Transcription</keyword>
<dbReference type="PATRIC" id="fig|188932.3.peg.2810"/>
<evidence type="ECO:0000259" key="4">
    <source>
        <dbReference type="PROSITE" id="PS50956"/>
    </source>
</evidence>
<dbReference type="InterPro" id="IPR011991">
    <property type="entry name" value="ArsR-like_HTH"/>
</dbReference>
<dbReference type="GO" id="GO:0043200">
    <property type="term" value="P:response to amino acid"/>
    <property type="evidence" value="ECO:0007669"/>
    <property type="project" value="TreeGrafter"/>
</dbReference>
<keyword evidence="6" id="KW-1185">Reference proteome</keyword>
<reference evidence="5 6" key="1">
    <citation type="submission" date="2016-03" db="EMBL/GenBank/DDBJ databases">
        <title>Complete genome sequence of Pedobacter cryoconitis PAMC 27485.</title>
        <authorList>
            <person name="Lee J."/>
            <person name="Kim O.-S."/>
        </authorList>
    </citation>
    <scope>NUCLEOTIDE SEQUENCE [LARGE SCALE GENOMIC DNA]</scope>
    <source>
        <strain evidence="5 6">PAMC 27485</strain>
    </source>
</reference>
<dbReference type="SUPFAM" id="SSF54909">
    <property type="entry name" value="Dimeric alpha+beta barrel"/>
    <property type="match status" value="1"/>
</dbReference>
<evidence type="ECO:0000256" key="3">
    <source>
        <dbReference type="ARBA" id="ARBA00023163"/>
    </source>
</evidence>
<accession>A0A127VE00</accession>
<dbReference type="PRINTS" id="PR00033">
    <property type="entry name" value="HTHASNC"/>
</dbReference>
<organism evidence="5 6">
    <name type="scientific">Pedobacter cryoconitis</name>
    <dbReference type="NCBI Taxonomy" id="188932"/>
    <lineage>
        <taxon>Bacteria</taxon>
        <taxon>Pseudomonadati</taxon>
        <taxon>Bacteroidota</taxon>
        <taxon>Sphingobacteriia</taxon>
        <taxon>Sphingobacteriales</taxon>
        <taxon>Sphingobacteriaceae</taxon>
        <taxon>Pedobacter</taxon>
    </lineage>
</organism>
<dbReference type="InterPro" id="IPR000485">
    <property type="entry name" value="AsnC-type_HTH_dom"/>
</dbReference>
<dbReference type="EMBL" id="CP014504">
    <property type="protein sequence ID" value="AMP99583.1"/>
    <property type="molecule type" value="Genomic_DNA"/>
</dbReference>
<dbReference type="PANTHER" id="PTHR30154">
    <property type="entry name" value="LEUCINE-RESPONSIVE REGULATORY PROTEIN"/>
    <property type="match status" value="1"/>
</dbReference>
<dbReference type="InterPro" id="IPR011008">
    <property type="entry name" value="Dimeric_a/b-barrel"/>
</dbReference>
<keyword evidence="2" id="KW-0238">DNA-binding</keyword>
<dbReference type="SUPFAM" id="SSF46785">
    <property type="entry name" value="Winged helix' DNA-binding domain"/>
    <property type="match status" value="1"/>
</dbReference>